<comment type="caution">
    <text evidence="4">The sequence shown here is derived from an EMBL/GenBank/DDBJ whole genome shotgun (WGS) entry which is preliminary data.</text>
</comment>
<feature type="chain" id="PRO_5047252281" evidence="2">
    <location>
        <begin position="20"/>
        <end position="135"/>
    </location>
</feature>
<name>A0ABS6VM54_9GAMM</name>
<dbReference type="PROSITE" id="PS00018">
    <property type="entry name" value="EF_HAND_1"/>
    <property type="match status" value="1"/>
</dbReference>
<evidence type="ECO:0000256" key="1">
    <source>
        <dbReference type="SAM" id="MobiDB-lite"/>
    </source>
</evidence>
<accession>A0ABS6VM54</accession>
<keyword evidence="2" id="KW-0732">Signal</keyword>
<reference evidence="4" key="1">
    <citation type="submission" date="2021-07" db="EMBL/GenBank/DDBJ databases">
        <title>Zhongshania sp. CAU 1632 isolated from seawater.</title>
        <authorList>
            <person name="Kim W."/>
        </authorList>
    </citation>
    <scope>NUCLEOTIDE SEQUENCE</scope>
    <source>
        <strain evidence="4">CAU 1632</strain>
    </source>
</reference>
<evidence type="ECO:0000313" key="5">
    <source>
        <dbReference type="Proteomes" id="UP001166291"/>
    </source>
</evidence>
<dbReference type="InterPro" id="IPR018247">
    <property type="entry name" value="EF_Hand_1_Ca_BS"/>
</dbReference>
<dbReference type="Pfam" id="PF13202">
    <property type="entry name" value="EF-hand_5"/>
    <property type="match status" value="1"/>
</dbReference>
<feature type="compositionally biased region" description="Basic and acidic residues" evidence="1">
    <location>
        <begin position="115"/>
        <end position="129"/>
    </location>
</feature>
<dbReference type="Proteomes" id="UP001166291">
    <property type="component" value="Unassembled WGS sequence"/>
</dbReference>
<evidence type="ECO:0000256" key="2">
    <source>
        <dbReference type="SAM" id="SignalP"/>
    </source>
</evidence>
<gene>
    <name evidence="4" type="ORF">KXJ70_01305</name>
</gene>
<keyword evidence="5" id="KW-1185">Reference proteome</keyword>
<sequence length="135" mass="13880">MNKIAAVFAGVAFSSFCIAAPLSGAVEDSGVGSSQGGVDTNVQQDTQQNGGMGSSSIGTQTQMQGGVQGSNDASSAIFTALDQNGDGSLDEKEAKSEQALSQHFAVVDSNADGAVSRDEYMSRRQAIQDHEEEAE</sequence>
<dbReference type="EMBL" id="JAHWDQ010000001">
    <property type="protein sequence ID" value="MBW2939395.1"/>
    <property type="molecule type" value="Genomic_DNA"/>
</dbReference>
<feature type="domain" description="EF-hand" evidence="3">
    <location>
        <begin position="95"/>
        <end position="130"/>
    </location>
</feature>
<feature type="region of interest" description="Disordered" evidence="1">
    <location>
        <begin position="27"/>
        <end position="99"/>
    </location>
</feature>
<feature type="compositionally biased region" description="Polar residues" evidence="1">
    <location>
        <begin position="40"/>
        <end position="57"/>
    </location>
</feature>
<feature type="compositionally biased region" description="Low complexity" evidence="1">
    <location>
        <begin position="29"/>
        <end position="38"/>
    </location>
</feature>
<dbReference type="Pfam" id="PF13833">
    <property type="entry name" value="EF-hand_8"/>
    <property type="match status" value="1"/>
</dbReference>
<evidence type="ECO:0000259" key="3">
    <source>
        <dbReference type="PROSITE" id="PS50222"/>
    </source>
</evidence>
<feature type="signal peptide" evidence="2">
    <location>
        <begin position="1"/>
        <end position="19"/>
    </location>
</feature>
<dbReference type="RefSeq" id="WP_219041655.1">
    <property type="nucleotide sequence ID" value="NZ_JAHWDQ010000001.1"/>
</dbReference>
<protein>
    <submittedName>
        <fullName evidence="4">EF-hand domain-containing protein</fullName>
    </submittedName>
</protein>
<organism evidence="4 5">
    <name type="scientific">Zhongshania aquimaris</name>
    <dbReference type="NCBI Taxonomy" id="2857107"/>
    <lineage>
        <taxon>Bacteria</taxon>
        <taxon>Pseudomonadati</taxon>
        <taxon>Pseudomonadota</taxon>
        <taxon>Gammaproteobacteria</taxon>
        <taxon>Cellvibrionales</taxon>
        <taxon>Spongiibacteraceae</taxon>
        <taxon>Zhongshania</taxon>
    </lineage>
</organism>
<feature type="compositionally biased region" description="Polar residues" evidence="1">
    <location>
        <begin position="70"/>
        <end position="86"/>
    </location>
</feature>
<evidence type="ECO:0000313" key="4">
    <source>
        <dbReference type="EMBL" id="MBW2939395.1"/>
    </source>
</evidence>
<feature type="region of interest" description="Disordered" evidence="1">
    <location>
        <begin position="115"/>
        <end position="135"/>
    </location>
</feature>
<proteinExistence type="predicted"/>
<dbReference type="InterPro" id="IPR002048">
    <property type="entry name" value="EF_hand_dom"/>
</dbReference>
<dbReference type="PROSITE" id="PS50222">
    <property type="entry name" value="EF_HAND_2"/>
    <property type="match status" value="1"/>
</dbReference>